<evidence type="ECO:0000256" key="1">
    <source>
        <dbReference type="ARBA" id="ARBA00022670"/>
    </source>
</evidence>
<name>A0A133XVX0_9ACTN</name>
<feature type="compositionally biased region" description="Low complexity" evidence="3">
    <location>
        <begin position="48"/>
        <end position="68"/>
    </location>
</feature>
<dbReference type="Gene3D" id="2.40.10.120">
    <property type="match status" value="1"/>
</dbReference>
<keyword evidence="4" id="KW-0812">Transmembrane</keyword>
<dbReference type="Pfam" id="PF13180">
    <property type="entry name" value="PDZ_2"/>
    <property type="match status" value="1"/>
</dbReference>
<dbReference type="InterPro" id="IPR036034">
    <property type="entry name" value="PDZ_sf"/>
</dbReference>
<keyword evidence="7" id="KW-1185">Reference proteome</keyword>
<accession>A0A133XVX0</accession>
<evidence type="ECO:0000256" key="2">
    <source>
        <dbReference type="ARBA" id="ARBA00022801"/>
    </source>
</evidence>
<evidence type="ECO:0000256" key="3">
    <source>
        <dbReference type="SAM" id="MobiDB-lite"/>
    </source>
</evidence>
<keyword evidence="4" id="KW-1133">Transmembrane helix</keyword>
<gene>
    <name evidence="6" type="ORF">HMPREF3192_00462</name>
</gene>
<keyword evidence="4" id="KW-0472">Membrane</keyword>
<dbReference type="SUPFAM" id="SSF50494">
    <property type="entry name" value="Trypsin-like serine proteases"/>
    <property type="match status" value="1"/>
</dbReference>
<feature type="compositionally biased region" description="Polar residues" evidence="3">
    <location>
        <begin position="470"/>
        <end position="483"/>
    </location>
</feature>
<dbReference type="PANTHER" id="PTHR43343">
    <property type="entry name" value="PEPTIDASE S12"/>
    <property type="match status" value="1"/>
</dbReference>
<dbReference type="PROSITE" id="PS50106">
    <property type="entry name" value="PDZ"/>
    <property type="match status" value="1"/>
</dbReference>
<dbReference type="InterPro" id="IPR009003">
    <property type="entry name" value="Peptidase_S1_PA"/>
</dbReference>
<dbReference type="Proteomes" id="UP000070675">
    <property type="component" value="Unassembled WGS sequence"/>
</dbReference>
<dbReference type="RefSeq" id="WP_066304894.1">
    <property type="nucleotide sequence ID" value="NZ_KQ959487.1"/>
</dbReference>
<dbReference type="OrthoDB" id="73775at2"/>
<dbReference type="EMBL" id="LSCR01000006">
    <property type="protein sequence ID" value="KXB35097.1"/>
    <property type="molecule type" value="Genomic_DNA"/>
</dbReference>
<dbReference type="STRING" id="1393034.HMPREF3192_00462"/>
<dbReference type="Pfam" id="PF13365">
    <property type="entry name" value="Trypsin_2"/>
    <property type="match status" value="1"/>
</dbReference>
<feature type="compositionally biased region" description="Polar residues" evidence="3">
    <location>
        <begin position="1"/>
        <end position="13"/>
    </location>
</feature>
<dbReference type="InterPro" id="IPR001940">
    <property type="entry name" value="Peptidase_S1C"/>
</dbReference>
<feature type="transmembrane region" description="Helical" evidence="4">
    <location>
        <begin position="112"/>
        <end position="134"/>
    </location>
</feature>
<dbReference type="InterPro" id="IPR051201">
    <property type="entry name" value="Chloro_Bact_Ser_Proteases"/>
</dbReference>
<dbReference type="Gene3D" id="2.30.42.10">
    <property type="match status" value="1"/>
</dbReference>
<feature type="region of interest" description="Disordered" evidence="3">
    <location>
        <begin position="460"/>
        <end position="492"/>
    </location>
</feature>
<dbReference type="GO" id="GO:0006508">
    <property type="term" value="P:proteolysis"/>
    <property type="evidence" value="ECO:0007669"/>
    <property type="project" value="UniProtKB-KW"/>
</dbReference>
<evidence type="ECO:0000313" key="7">
    <source>
        <dbReference type="Proteomes" id="UP000070675"/>
    </source>
</evidence>
<sequence>MSDCTNDFENNIPDTEKTVPAENHQEQQEYQLQHQENEAAYLEPGTSNSAVPTSPAAPANPAPAHAAGPTPPAAVEPIPASSDAAPEAAASEGTINSPDSKTKKPAAHRPRYTLVILGSVVGATIGALLVVLSLKFAGILDVPLLPNFSSAGKTITINAGNTKADVAQAVAKKCLPSVASLNVTAANGRYVGSGVLLDKQGHILTNYHVVARAQSISVTLGKKRYEAKVVGSDPSSDLAVIKIKAQEKDLTPMEIADSSSLVVGDWVMSIGSPYGLDQSVSSGIVSSLYRSTMLPSAAGNTIYANLIQTDAAINPGNSGGALVNAQGKLVGINSIIESKSGANAGIGFAIPSNYAVRVAQTIISGKPVLHAYIGLALQTVTPENSAHSQLAVNQGAYVAKVTPGSPADKAGIKQGDVITKINDEAISSADALILAIRSREVGDKIKVTVQRGDAEKTVEVTLGSDEVLQKAQSTGKPSDQIPDQSDDMPRRR</sequence>
<dbReference type="AlphaFoldDB" id="A0A133XVX0"/>
<dbReference type="PATRIC" id="fig|1393034.3.peg.443"/>
<protein>
    <submittedName>
        <fullName evidence="6">Trypsin</fullName>
    </submittedName>
</protein>
<dbReference type="GO" id="GO:0004252">
    <property type="term" value="F:serine-type endopeptidase activity"/>
    <property type="evidence" value="ECO:0007669"/>
    <property type="project" value="InterPro"/>
</dbReference>
<evidence type="ECO:0000259" key="5">
    <source>
        <dbReference type="PROSITE" id="PS50106"/>
    </source>
</evidence>
<evidence type="ECO:0000313" key="6">
    <source>
        <dbReference type="EMBL" id="KXB35097.1"/>
    </source>
</evidence>
<feature type="region of interest" description="Disordered" evidence="3">
    <location>
        <begin position="1"/>
        <end position="106"/>
    </location>
</feature>
<keyword evidence="1" id="KW-0645">Protease</keyword>
<dbReference type="InterPro" id="IPR001478">
    <property type="entry name" value="PDZ"/>
</dbReference>
<dbReference type="PRINTS" id="PR00834">
    <property type="entry name" value="PROTEASES2C"/>
</dbReference>
<feature type="compositionally biased region" description="Low complexity" evidence="3">
    <location>
        <begin position="75"/>
        <end position="92"/>
    </location>
</feature>
<organism evidence="6 7">
    <name type="scientific">Atopobium deltae</name>
    <dbReference type="NCBI Taxonomy" id="1393034"/>
    <lineage>
        <taxon>Bacteria</taxon>
        <taxon>Bacillati</taxon>
        <taxon>Actinomycetota</taxon>
        <taxon>Coriobacteriia</taxon>
        <taxon>Coriobacteriales</taxon>
        <taxon>Atopobiaceae</taxon>
        <taxon>Atopobium</taxon>
    </lineage>
</organism>
<proteinExistence type="predicted"/>
<reference evidence="7" key="1">
    <citation type="submission" date="2016-01" db="EMBL/GenBank/DDBJ databases">
        <authorList>
            <person name="Mitreva M."/>
            <person name="Pepin K.H."/>
            <person name="Mihindukulasuriya K.A."/>
            <person name="Fulton R."/>
            <person name="Fronick C."/>
            <person name="O'Laughlin M."/>
            <person name="Miner T."/>
            <person name="Herter B."/>
            <person name="Rosa B.A."/>
            <person name="Cordes M."/>
            <person name="Tomlinson C."/>
            <person name="Wollam A."/>
            <person name="Palsikar V.B."/>
            <person name="Mardis E.R."/>
            <person name="Wilson R.K."/>
        </authorList>
    </citation>
    <scope>NUCLEOTIDE SEQUENCE [LARGE SCALE GENOMIC DNA]</scope>
    <source>
        <strain evidence="7">DNF00019</strain>
    </source>
</reference>
<dbReference type="CDD" id="cd06779">
    <property type="entry name" value="cpPDZ_Deg_HtrA-like"/>
    <property type="match status" value="1"/>
</dbReference>
<dbReference type="SUPFAM" id="SSF50156">
    <property type="entry name" value="PDZ domain-like"/>
    <property type="match status" value="1"/>
</dbReference>
<evidence type="ECO:0000256" key="4">
    <source>
        <dbReference type="SAM" id="Phobius"/>
    </source>
</evidence>
<dbReference type="PANTHER" id="PTHR43343:SF3">
    <property type="entry name" value="PROTEASE DO-LIKE 8, CHLOROPLASTIC"/>
    <property type="match status" value="1"/>
</dbReference>
<keyword evidence="2" id="KW-0378">Hydrolase</keyword>
<feature type="compositionally biased region" description="Basic and acidic residues" evidence="3">
    <location>
        <begin position="14"/>
        <end position="27"/>
    </location>
</feature>
<feature type="domain" description="PDZ" evidence="5">
    <location>
        <begin position="355"/>
        <end position="453"/>
    </location>
</feature>
<comment type="caution">
    <text evidence="6">The sequence shown here is derived from an EMBL/GenBank/DDBJ whole genome shotgun (WGS) entry which is preliminary data.</text>
</comment>
<dbReference type="SMART" id="SM00228">
    <property type="entry name" value="PDZ"/>
    <property type="match status" value="1"/>
</dbReference>